<name>A0A4Y2EX59_ARAVE</name>
<dbReference type="EMBL" id="BGPR01171546">
    <property type="protein sequence ID" value="GBM32596.1"/>
    <property type="molecule type" value="Genomic_DNA"/>
</dbReference>
<evidence type="ECO:0000256" key="1">
    <source>
        <dbReference type="SAM" id="MobiDB-lite"/>
    </source>
</evidence>
<organism evidence="2 3">
    <name type="scientific">Araneus ventricosus</name>
    <name type="common">Orbweaver spider</name>
    <name type="synonym">Epeira ventricosa</name>
    <dbReference type="NCBI Taxonomy" id="182803"/>
    <lineage>
        <taxon>Eukaryota</taxon>
        <taxon>Metazoa</taxon>
        <taxon>Ecdysozoa</taxon>
        <taxon>Arthropoda</taxon>
        <taxon>Chelicerata</taxon>
        <taxon>Arachnida</taxon>
        <taxon>Araneae</taxon>
        <taxon>Araneomorphae</taxon>
        <taxon>Entelegynae</taxon>
        <taxon>Araneoidea</taxon>
        <taxon>Araneidae</taxon>
        <taxon>Araneus</taxon>
    </lineage>
</organism>
<proteinExistence type="predicted"/>
<comment type="caution">
    <text evidence="2">The sequence shown here is derived from an EMBL/GenBank/DDBJ whole genome shotgun (WGS) entry which is preliminary data.</text>
</comment>
<feature type="compositionally biased region" description="Basic and acidic residues" evidence="1">
    <location>
        <begin position="70"/>
        <end position="82"/>
    </location>
</feature>
<sequence>MSRLVVHAQTSEVLPRQPFAIALRLSGSKDVCTCTLNCDVTYLHDSEVESPTKMLDAKVPLNEISNSDKLILKDKPSDKHSTDNGVKSNKKCFDRNRNKFSNRHYEVEQNTVRKSTLLEK</sequence>
<feature type="region of interest" description="Disordered" evidence="1">
    <location>
        <begin position="68"/>
        <end position="93"/>
    </location>
</feature>
<dbReference type="AlphaFoldDB" id="A0A4Y2EX59"/>
<gene>
    <name evidence="2" type="ORF">AVEN_195009_1</name>
</gene>
<evidence type="ECO:0000313" key="2">
    <source>
        <dbReference type="EMBL" id="GBM32596.1"/>
    </source>
</evidence>
<protein>
    <submittedName>
        <fullName evidence="2">Uncharacterized protein</fullName>
    </submittedName>
</protein>
<reference evidence="2 3" key="1">
    <citation type="journal article" date="2019" name="Sci. Rep.">
        <title>Orb-weaving spider Araneus ventricosus genome elucidates the spidroin gene catalogue.</title>
        <authorList>
            <person name="Kono N."/>
            <person name="Nakamura H."/>
            <person name="Ohtoshi R."/>
            <person name="Moran D.A.P."/>
            <person name="Shinohara A."/>
            <person name="Yoshida Y."/>
            <person name="Fujiwara M."/>
            <person name="Mori M."/>
            <person name="Tomita M."/>
            <person name="Arakawa K."/>
        </authorList>
    </citation>
    <scope>NUCLEOTIDE SEQUENCE [LARGE SCALE GENOMIC DNA]</scope>
</reference>
<feature type="non-terminal residue" evidence="2">
    <location>
        <position position="120"/>
    </location>
</feature>
<dbReference type="Proteomes" id="UP000499080">
    <property type="component" value="Unassembled WGS sequence"/>
</dbReference>
<evidence type="ECO:0000313" key="3">
    <source>
        <dbReference type="Proteomes" id="UP000499080"/>
    </source>
</evidence>
<accession>A0A4Y2EX59</accession>
<keyword evidence="3" id="KW-1185">Reference proteome</keyword>